<proteinExistence type="predicted"/>
<name>A0A8S4NEL6_OWEFU</name>
<dbReference type="AlphaFoldDB" id="A0A8S4NEL6"/>
<comment type="caution">
    <text evidence="2">The sequence shown here is derived from an EMBL/GenBank/DDBJ whole genome shotgun (WGS) entry which is preliminary data.</text>
</comment>
<sequence>EKYTSSVDVFSLGLIYSGILDSEKNKGLILPLPAVSPTMTTLPIGALLAQPGSNVKIAPIADRDPQIVKDVKRLIHTMVGATAQYRISSSEVKKEMDRMFASVEKGIPAEGQPKARRRRAPQPQPQPRTQDAPEVSDSENAMHEG</sequence>
<accession>A0A8S4NEL6</accession>
<keyword evidence="3" id="KW-1185">Reference proteome</keyword>
<organism evidence="2 3">
    <name type="scientific">Owenia fusiformis</name>
    <name type="common">Polychaete worm</name>
    <dbReference type="NCBI Taxonomy" id="6347"/>
    <lineage>
        <taxon>Eukaryota</taxon>
        <taxon>Metazoa</taxon>
        <taxon>Spiralia</taxon>
        <taxon>Lophotrochozoa</taxon>
        <taxon>Annelida</taxon>
        <taxon>Polychaeta</taxon>
        <taxon>Sedentaria</taxon>
        <taxon>Canalipalpata</taxon>
        <taxon>Sabellida</taxon>
        <taxon>Oweniida</taxon>
        <taxon>Oweniidae</taxon>
        <taxon>Owenia</taxon>
    </lineage>
</organism>
<feature type="non-terminal residue" evidence="2">
    <location>
        <position position="145"/>
    </location>
</feature>
<dbReference type="EMBL" id="CAIIXF020000003">
    <property type="protein sequence ID" value="CAH1779260.1"/>
    <property type="molecule type" value="Genomic_DNA"/>
</dbReference>
<dbReference type="Gene3D" id="1.10.510.10">
    <property type="entry name" value="Transferase(Phosphotransferase) domain 1"/>
    <property type="match status" value="1"/>
</dbReference>
<dbReference type="Proteomes" id="UP000749559">
    <property type="component" value="Unassembled WGS sequence"/>
</dbReference>
<evidence type="ECO:0000313" key="3">
    <source>
        <dbReference type="Proteomes" id="UP000749559"/>
    </source>
</evidence>
<gene>
    <name evidence="2" type="ORF">OFUS_LOCUS6088</name>
</gene>
<feature type="region of interest" description="Disordered" evidence="1">
    <location>
        <begin position="99"/>
        <end position="145"/>
    </location>
</feature>
<feature type="non-terminal residue" evidence="2">
    <location>
        <position position="1"/>
    </location>
</feature>
<protein>
    <recommendedName>
        <fullName evidence="4">Protein kinase domain-containing protein</fullName>
    </recommendedName>
</protein>
<evidence type="ECO:0000313" key="2">
    <source>
        <dbReference type="EMBL" id="CAH1779260.1"/>
    </source>
</evidence>
<evidence type="ECO:0008006" key="4">
    <source>
        <dbReference type="Google" id="ProtNLM"/>
    </source>
</evidence>
<reference evidence="2" key="1">
    <citation type="submission" date="2022-03" db="EMBL/GenBank/DDBJ databases">
        <authorList>
            <person name="Martin C."/>
        </authorList>
    </citation>
    <scope>NUCLEOTIDE SEQUENCE</scope>
</reference>
<evidence type="ECO:0000256" key="1">
    <source>
        <dbReference type="SAM" id="MobiDB-lite"/>
    </source>
</evidence>